<dbReference type="Proteomes" id="UP000295341">
    <property type="component" value="Unassembled WGS sequence"/>
</dbReference>
<feature type="domain" description="N-end rule aminoacyl transferase C-terminal" evidence="6">
    <location>
        <begin position="124"/>
        <end position="245"/>
    </location>
</feature>
<dbReference type="AlphaFoldDB" id="A0A4V6Q4E6"/>
<dbReference type="HAMAP" id="MF_00689">
    <property type="entry name" value="Bpt"/>
    <property type="match status" value="1"/>
</dbReference>
<comment type="subcellular location">
    <subcellularLocation>
        <location evidence="4">Cytoplasm</location>
    </subcellularLocation>
</comment>
<comment type="caution">
    <text evidence="7">The sequence shown here is derived from an EMBL/GenBank/DDBJ whole genome shotgun (WGS) entry which is preliminary data.</text>
</comment>
<evidence type="ECO:0000259" key="6">
    <source>
        <dbReference type="Pfam" id="PF04377"/>
    </source>
</evidence>
<accession>A0A4V6Q4E6</accession>
<dbReference type="GO" id="GO:0071596">
    <property type="term" value="P:ubiquitin-dependent protein catabolic process via the N-end rule pathway"/>
    <property type="evidence" value="ECO:0007669"/>
    <property type="project" value="InterPro"/>
</dbReference>
<keyword evidence="3 4" id="KW-0012">Acyltransferase</keyword>
<evidence type="ECO:0000313" key="8">
    <source>
        <dbReference type="Proteomes" id="UP000295341"/>
    </source>
</evidence>
<dbReference type="NCBIfam" id="NF002341">
    <property type="entry name" value="PRK01305.1-1"/>
    <property type="match status" value="1"/>
</dbReference>
<proteinExistence type="inferred from homology"/>
<keyword evidence="1 4" id="KW-0963">Cytoplasm</keyword>
<dbReference type="InterPro" id="IPR017138">
    <property type="entry name" value="Asp_Glu_LeuTrfase"/>
</dbReference>
<protein>
    <recommendedName>
        <fullName evidence="4">Aspartate/glutamate leucyltransferase</fullName>
        <ecNumber evidence="4">2.3.2.29</ecNumber>
    </recommendedName>
</protein>
<dbReference type="Pfam" id="PF04377">
    <property type="entry name" value="ATE_C"/>
    <property type="match status" value="1"/>
</dbReference>
<dbReference type="EMBL" id="SOBT01000008">
    <property type="protein sequence ID" value="TDU32896.1"/>
    <property type="molecule type" value="Genomic_DNA"/>
</dbReference>
<dbReference type="InterPro" id="IPR007472">
    <property type="entry name" value="N-end_Aminoacyl_Trfase_C"/>
</dbReference>
<keyword evidence="2 4" id="KW-0808">Transferase</keyword>
<dbReference type="PIRSF" id="PIRSF037208">
    <property type="entry name" value="ATE_pro_prd"/>
    <property type="match status" value="1"/>
</dbReference>
<comment type="similarity">
    <text evidence="4">Belongs to the R-transferase family. Bpt subfamily.</text>
</comment>
<dbReference type="GO" id="GO:0005737">
    <property type="term" value="C:cytoplasm"/>
    <property type="evidence" value="ECO:0007669"/>
    <property type="project" value="UniProtKB-SubCell"/>
</dbReference>
<dbReference type="InterPro" id="IPR016181">
    <property type="entry name" value="Acyl_CoA_acyltransferase"/>
</dbReference>
<comment type="function">
    <text evidence="4">Functions in the N-end rule pathway of protein degradation where it conjugates Leu from its aminoacyl-tRNA to the N-termini of proteins containing an N-terminal aspartate or glutamate.</text>
</comment>
<dbReference type="Pfam" id="PF04376">
    <property type="entry name" value="ATE_N"/>
    <property type="match status" value="1"/>
</dbReference>
<dbReference type="GO" id="GO:0008914">
    <property type="term" value="F:leucyl-tRNA--protein transferase activity"/>
    <property type="evidence" value="ECO:0007669"/>
    <property type="project" value="UniProtKB-UniRule"/>
</dbReference>
<dbReference type="InterPro" id="IPR030700">
    <property type="entry name" value="N-end_Aminoacyl_Trfase"/>
</dbReference>
<sequence>MRQGRDLLTATLGCRLQAEGAPVSARVRLFLSTEHPCGYLPARAARSLFVDPDYILNPQRYESLLEQGFRRGGNHVYRPRCESCRSCIPARVKVLDFLPTRTQRRCEQRNADLHLHIRKDITDEQFTLYQRYLRARHDGGGMNPEDKSGFHNFLNCGWGATEFWEFSLDQRLLACAVVDRVPQGLSAVYTFFDPDETARGLGTYAVLSQIRAARSMGLQFVYLGYWVPDSPKMDYKKSFRPLEVLGTQGWEGLAEES</sequence>
<evidence type="ECO:0000256" key="2">
    <source>
        <dbReference type="ARBA" id="ARBA00022679"/>
    </source>
</evidence>
<evidence type="ECO:0000256" key="1">
    <source>
        <dbReference type="ARBA" id="ARBA00022490"/>
    </source>
</evidence>
<keyword evidence="8" id="KW-1185">Reference proteome</keyword>
<name>A0A4V6Q4E6_9GAMM</name>
<dbReference type="InterPro" id="IPR007471">
    <property type="entry name" value="N-end_Aminoacyl_Trfase_N"/>
</dbReference>
<comment type="catalytic activity">
    <reaction evidence="4">
        <text>N-terminal L-aspartyl-[protein] + L-leucyl-tRNA(Leu) = N-terminal L-leucyl-L-aspartyl-[protein] + tRNA(Leu) + H(+)</text>
        <dbReference type="Rhea" id="RHEA:50420"/>
        <dbReference type="Rhea" id="RHEA-COMP:9613"/>
        <dbReference type="Rhea" id="RHEA-COMP:9622"/>
        <dbReference type="Rhea" id="RHEA-COMP:12669"/>
        <dbReference type="Rhea" id="RHEA-COMP:12674"/>
        <dbReference type="ChEBI" id="CHEBI:15378"/>
        <dbReference type="ChEBI" id="CHEBI:64720"/>
        <dbReference type="ChEBI" id="CHEBI:78442"/>
        <dbReference type="ChEBI" id="CHEBI:78494"/>
        <dbReference type="ChEBI" id="CHEBI:133042"/>
        <dbReference type="EC" id="2.3.2.29"/>
    </reaction>
</comment>
<reference evidence="7 8" key="1">
    <citation type="submission" date="2019-03" db="EMBL/GenBank/DDBJ databases">
        <title>Genomic Encyclopedia of Type Strains, Phase IV (KMG-IV): sequencing the most valuable type-strain genomes for metagenomic binning, comparative biology and taxonomic classification.</title>
        <authorList>
            <person name="Goeker M."/>
        </authorList>
    </citation>
    <scope>NUCLEOTIDE SEQUENCE [LARGE SCALE GENOMIC DNA]</scope>
    <source>
        <strain evidence="7 8">DSM 26377</strain>
    </source>
</reference>
<dbReference type="NCBIfam" id="NF002342">
    <property type="entry name" value="PRK01305.1-3"/>
    <property type="match status" value="1"/>
</dbReference>
<dbReference type="SUPFAM" id="SSF55729">
    <property type="entry name" value="Acyl-CoA N-acyltransferases (Nat)"/>
    <property type="match status" value="1"/>
</dbReference>
<dbReference type="GO" id="GO:0004057">
    <property type="term" value="F:arginyl-tRNA--protein transferase activity"/>
    <property type="evidence" value="ECO:0007669"/>
    <property type="project" value="InterPro"/>
</dbReference>
<evidence type="ECO:0000256" key="3">
    <source>
        <dbReference type="ARBA" id="ARBA00023315"/>
    </source>
</evidence>
<evidence type="ECO:0000256" key="4">
    <source>
        <dbReference type="HAMAP-Rule" id="MF_00689"/>
    </source>
</evidence>
<dbReference type="PANTHER" id="PTHR21367:SF1">
    <property type="entry name" value="ARGINYL-TRNA--PROTEIN TRANSFERASE 1"/>
    <property type="match status" value="1"/>
</dbReference>
<evidence type="ECO:0000259" key="5">
    <source>
        <dbReference type="Pfam" id="PF04376"/>
    </source>
</evidence>
<evidence type="ECO:0000313" key="7">
    <source>
        <dbReference type="EMBL" id="TDU32896.1"/>
    </source>
</evidence>
<gene>
    <name evidence="4" type="primary">bpt</name>
    <name evidence="7" type="ORF">DFR24_2306</name>
</gene>
<dbReference type="PANTHER" id="PTHR21367">
    <property type="entry name" value="ARGININE-TRNA-PROTEIN TRANSFERASE 1"/>
    <property type="match status" value="1"/>
</dbReference>
<dbReference type="EC" id="2.3.2.29" evidence="4"/>
<feature type="domain" description="N-end aminoacyl transferase N-terminal" evidence="5">
    <location>
        <begin position="35"/>
        <end position="105"/>
    </location>
</feature>
<comment type="catalytic activity">
    <reaction evidence="4">
        <text>N-terminal L-glutamyl-[protein] + L-leucyl-tRNA(Leu) = N-terminal L-leucyl-L-glutamyl-[protein] + tRNA(Leu) + H(+)</text>
        <dbReference type="Rhea" id="RHEA:50412"/>
        <dbReference type="Rhea" id="RHEA-COMP:9613"/>
        <dbReference type="Rhea" id="RHEA-COMP:9622"/>
        <dbReference type="Rhea" id="RHEA-COMP:12664"/>
        <dbReference type="Rhea" id="RHEA-COMP:12668"/>
        <dbReference type="ChEBI" id="CHEBI:15378"/>
        <dbReference type="ChEBI" id="CHEBI:64721"/>
        <dbReference type="ChEBI" id="CHEBI:78442"/>
        <dbReference type="ChEBI" id="CHEBI:78494"/>
        <dbReference type="ChEBI" id="CHEBI:133041"/>
        <dbReference type="EC" id="2.3.2.29"/>
    </reaction>
</comment>
<dbReference type="NCBIfam" id="NF002346">
    <property type="entry name" value="PRK01305.2-3"/>
    <property type="match status" value="1"/>
</dbReference>
<organism evidence="7 8">
    <name type="scientific">Panacagrimonas perspica</name>
    <dbReference type="NCBI Taxonomy" id="381431"/>
    <lineage>
        <taxon>Bacteria</taxon>
        <taxon>Pseudomonadati</taxon>
        <taxon>Pseudomonadota</taxon>
        <taxon>Gammaproteobacteria</taxon>
        <taxon>Nevskiales</taxon>
        <taxon>Nevskiaceae</taxon>
        <taxon>Panacagrimonas</taxon>
    </lineage>
</organism>